<protein>
    <submittedName>
        <fullName evidence="3">Uncharacterized protein</fullName>
    </submittedName>
</protein>
<feature type="compositionally biased region" description="Basic residues" evidence="2">
    <location>
        <begin position="816"/>
        <end position="832"/>
    </location>
</feature>
<reference evidence="3" key="1">
    <citation type="submission" date="2023-10" db="EMBL/GenBank/DDBJ databases">
        <authorList>
            <person name="Chen Y."/>
            <person name="Shah S."/>
            <person name="Dougan E. K."/>
            <person name="Thang M."/>
            <person name="Chan C."/>
        </authorList>
    </citation>
    <scope>NUCLEOTIDE SEQUENCE [LARGE SCALE GENOMIC DNA]</scope>
</reference>
<feature type="compositionally biased region" description="Basic and acidic residues" evidence="2">
    <location>
        <begin position="492"/>
        <end position="507"/>
    </location>
</feature>
<accession>A0ABN9U2G5</accession>
<evidence type="ECO:0000256" key="1">
    <source>
        <dbReference type="SAM" id="Coils"/>
    </source>
</evidence>
<gene>
    <name evidence="3" type="ORF">PCOR1329_LOCUS44608</name>
</gene>
<dbReference type="PANTHER" id="PTHR45615">
    <property type="entry name" value="MYOSIN HEAVY CHAIN, NON-MUSCLE"/>
    <property type="match status" value="1"/>
</dbReference>
<feature type="region of interest" description="Disordered" evidence="2">
    <location>
        <begin position="428"/>
        <end position="463"/>
    </location>
</feature>
<name>A0ABN9U2G5_9DINO</name>
<feature type="region of interest" description="Disordered" evidence="2">
    <location>
        <begin position="492"/>
        <end position="532"/>
    </location>
</feature>
<feature type="coiled-coil region" evidence="1">
    <location>
        <begin position="201"/>
        <end position="242"/>
    </location>
</feature>
<dbReference type="EMBL" id="CAUYUJ010015362">
    <property type="protein sequence ID" value="CAK0852993.1"/>
    <property type="molecule type" value="Genomic_DNA"/>
</dbReference>
<feature type="region of interest" description="Disordered" evidence="2">
    <location>
        <begin position="777"/>
        <end position="838"/>
    </location>
</feature>
<dbReference type="Proteomes" id="UP001189429">
    <property type="component" value="Unassembled WGS sequence"/>
</dbReference>
<evidence type="ECO:0000313" key="3">
    <source>
        <dbReference type="EMBL" id="CAK0852993.1"/>
    </source>
</evidence>
<dbReference type="PANTHER" id="PTHR45615:SF40">
    <property type="entry name" value="MYOSIN HEAVY CHAIN, NON-MUSCLE"/>
    <property type="match status" value="1"/>
</dbReference>
<evidence type="ECO:0000256" key="2">
    <source>
        <dbReference type="SAM" id="MobiDB-lite"/>
    </source>
</evidence>
<keyword evidence="4" id="KW-1185">Reference proteome</keyword>
<evidence type="ECO:0000313" key="4">
    <source>
        <dbReference type="Proteomes" id="UP001189429"/>
    </source>
</evidence>
<feature type="region of interest" description="Disordered" evidence="2">
    <location>
        <begin position="600"/>
        <end position="623"/>
    </location>
</feature>
<feature type="coiled-coil region" evidence="1">
    <location>
        <begin position="320"/>
        <end position="361"/>
    </location>
</feature>
<organism evidence="3 4">
    <name type="scientific">Prorocentrum cordatum</name>
    <dbReference type="NCBI Taxonomy" id="2364126"/>
    <lineage>
        <taxon>Eukaryota</taxon>
        <taxon>Sar</taxon>
        <taxon>Alveolata</taxon>
        <taxon>Dinophyceae</taxon>
        <taxon>Prorocentrales</taxon>
        <taxon>Prorocentraceae</taxon>
        <taxon>Prorocentrum</taxon>
    </lineage>
</organism>
<feature type="compositionally biased region" description="Basic and acidic residues" evidence="2">
    <location>
        <begin position="790"/>
        <end position="814"/>
    </location>
</feature>
<comment type="caution">
    <text evidence="3">The sequence shown here is derived from an EMBL/GenBank/DDBJ whole genome shotgun (WGS) entry which is preliminary data.</text>
</comment>
<keyword evidence="1" id="KW-0175">Coiled coil</keyword>
<sequence>MSQDWRQLVSDLFTEVIQAEAGGASLIPPGISEPRDLATVVFRRLIGDRDRALTKQSLAEQRTVEVELERDALRDNLAEVQKVPPKLEKDLAKAQAQVVDYEMRIAFLGERWETLTGEVNSLSCKDPQARVRALDGEVLRHKTALFNADMKMKVMSRDMRLLADTARERQERLQSWTGELLSSRQQSDDSRVSEVGLKQQVKQLGADAADAQAKQAEAEAEAKTAREKLAGVTERLTAANRRVGLLEDTIRVKNSQLAKLDKERLDSLNVADVVAKDNASLKDDWTQSKGLVAEFQGKYSSSQDELARSAQKQDETLSLLRSTESRLEQREADLKALRSELAGLREELRVAQRCLEEERALSALQRGDLARLGGELAAARAAEGSARKAEELCRGQLRSAQEALGRARSDAEQLGVDFHRAQEKLGKARAEAAEEGQQARRLGRELQGSRAQLEAAREHSAEDCGAMERNATHLQRAEERIASLHSEASRLEAELQEARARAQRADERAEEEAGNARKSAEAAATARGEAELHAQRATELLRVRDERRTQLHASQTDAAALGGVSRALQRRLEEAEEEARSSVRRAEALASQLEASRAEARSLGSQVERLTEDSSQVSRQLKASKADGKDFAVAKAPSRVTTKQLHVLEQEAVQLRSAHERMSQDHRVVALQEKYSASEATCRRTASELKDSRRALTASEARLLEKQRAAEMLEAEVRPLRARLGTLGRRTPTRWPAGSTSVGGSWRWTAEADHALLKSAVERLSEERASLQAELAEARSSGGQLGGELGARERELRRAHEETSRLVRAKESGSSRRSRTSCRRGRPRRRRSGSCSAS</sequence>
<proteinExistence type="predicted"/>